<keyword evidence="3" id="KW-1185">Reference proteome</keyword>
<name>A0ABY9YNH6_9GAMM</name>
<evidence type="ECO:0000313" key="3">
    <source>
        <dbReference type="Proteomes" id="UP001302072"/>
    </source>
</evidence>
<dbReference type="Proteomes" id="UP001302072">
    <property type="component" value="Chromosome"/>
</dbReference>
<gene>
    <name evidence="2" type="ORF">PDM29_19165</name>
</gene>
<reference evidence="2 3" key="1">
    <citation type="submission" date="2022-12" db="EMBL/GenBank/DDBJ databases">
        <title>Two new species, Stenotrophomonas aracearum and Stenotrophomonas oahuensis, isolated from Anthurium (Araceae family) in Hawaii.</title>
        <authorList>
            <person name="Chunag S.C."/>
            <person name="Dobhal S."/>
            <person name="Alvarez A."/>
            <person name="Arif M."/>
        </authorList>
    </citation>
    <scope>NUCLEOTIDE SEQUENCE [LARGE SCALE GENOMIC DNA]</scope>
    <source>
        <strain evidence="2 3">A5586</strain>
    </source>
</reference>
<dbReference type="RefSeq" id="WP_311191615.1">
    <property type="nucleotide sequence ID" value="NZ_CP115541.1"/>
</dbReference>
<protein>
    <submittedName>
        <fullName evidence="2">Uncharacterized protein</fullName>
    </submittedName>
</protein>
<evidence type="ECO:0000256" key="1">
    <source>
        <dbReference type="SAM" id="MobiDB-lite"/>
    </source>
</evidence>
<dbReference type="EMBL" id="CP115541">
    <property type="protein sequence ID" value="WNH52416.1"/>
    <property type="molecule type" value="Genomic_DNA"/>
</dbReference>
<sequence>MYVSYNIAKNGRHLFATAERQTFDITAGLEDELRRAFPASEGYSISRHSRPSEFTSTAIEN</sequence>
<feature type="region of interest" description="Disordered" evidence="1">
    <location>
        <begin position="40"/>
        <end position="61"/>
    </location>
</feature>
<organism evidence="2 3">
    <name type="scientific">Stenotrophomonas oahuensis</name>
    <dbReference type="NCBI Taxonomy" id="3003271"/>
    <lineage>
        <taxon>Bacteria</taxon>
        <taxon>Pseudomonadati</taxon>
        <taxon>Pseudomonadota</taxon>
        <taxon>Gammaproteobacteria</taxon>
        <taxon>Lysobacterales</taxon>
        <taxon>Lysobacteraceae</taxon>
        <taxon>Stenotrophomonas</taxon>
    </lineage>
</organism>
<feature type="compositionally biased region" description="Polar residues" evidence="1">
    <location>
        <begin position="52"/>
        <end position="61"/>
    </location>
</feature>
<accession>A0ABY9YNH6</accession>
<evidence type="ECO:0000313" key="2">
    <source>
        <dbReference type="EMBL" id="WNH52416.1"/>
    </source>
</evidence>
<proteinExistence type="predicted"/>